<dbReference type="HOGENOM" id="CLU_044083_1_2_1"/>
<dbReference type="GO" id="GO:0004622">
    <property type="term" value="F:phosphatidylcholine lysophospholipase activity"/>
    <property type="evidence" value="ECO:0007669"/>
    <property type="project" value="TreeGrafter"/>
</dbReference>
<proteinExistence type="predicted"/>
<evidence type="ECO:0000313" key="3">
    <source>
        <dbReference type="Proteomes" id="UP000018001"/>
    </source>
</evidence>
<reference evidence="3" key="1">
    <citation type="journal article" date="2014" name="Genome Announc.">
        <title>Draft genome sequence of the formaldehyde-resistant fungus Byssochlamys spectabilis No. 5 (anamorph Paecilomyces variotii No. 5) (NBRC109023).</title>
        <authorList>
            <person name="Oka T."/>
            <person name="Ekino K."/>
            <person name="Fukuda K."/>
            <person name="Nomura Y."/>
        </authorList>
    </citation>
    <scope>NUCLEOTIDE SEQUENCE [LARGE SCALE GENOMIC DNA]</scope>
    <source>
        <strain evidence="3">No. 5 / NBRC 109023</strain>
    </source>
</reference>
<evidence type="ECO:0000259" key="1">
    <source>
        <dbReference type="Pfam" id="PF13472"/>
    </source>
</evidence>
<organism evidence="2 3">
    <name type="scientific">Byssochlamys spectabilis (strain No. 5 / NBRC 109023)</name>
    <name type="common">Paecilomyces variotii</name>
    <dbReference type="NCBI Taxonomy" id="1356009"/>
    <lineage>
        <taxon>Eukaryota</taxon>
        <taxon>Fungi</taxon>
        <taxon>Dikarya</taxon>
        <taxon>Ascomycota</taxon>
        <taxon>Pezizomycotina</taxon>
        <taxon>Eurotiomycetes</taxon>
        <taxon>Eurotiomycetidae</taxon>
        <taxon>Eurotiales</taxon>
        <taxon>Thermoascaceae</taxon>
        <taxon>Paecilomyces</taxon>
    </lineage>
</organism>
<feature type="domain" description="SGNH hydrolase-type esterase" evidence="1">
    <location>
        <begin position="7"/>
        <end position="150"/>
    </location>
</feature>
<dbReference type="InParanoid" id="V5I4B1"/>
<dbReference type="PANTHER" id="PTHR30383">
    <property type="entry name" value="THIOESTERASE 1/PROTEASE 1/LYSOPHOSPHOLIPASE L1"/>
    <property type="match status" value="1"/>
</dbReference>
<protein>
    <recommendedName>
        <fullName evidence="1">SGNH hydrolase-type esterase domain-containing protein</fullName>
    </recommendedName>
</protein>
<accession>V5I4B1</accession>
<dbReference type="InterPro" id="IPR051532">
    <property type="entry name" value="Ester_Hydrolysis_Enzymes"/>
</dbReference>
<dbReference type="SUPFAM" id="SSF52266">
    <property type="entry name" value="SGNH hydrolase"/>
    <property type="match status" value="1"/>
</dbReference>
<dbReference type="Proteomes" id="UP000018001">
    <property type="component" value="Unassembled WGS sequence"/>
</dbReference>
<dbReference type="Pfam" id="PF13472">
    <property type="entry name" value="Lipase_GDSL_2"/>
    <property type="match status" value="1"/>
</dbReference>
<sequence>MLDNEVEAQPGHTIDQVKAAAQNSIHYRPNLVLINAGTNDCRRQIDIPHAGDRMRSLIEMLLNAEGMERTTIILSTLIPSTEFSTALHRPEVNDQYRTLVRQMQREGVHIVLADMDPDVPSNASNQLSFPGDYTTHGVTDDTHPNEQGYRKMAHVWHKAVIDVSDRGFLQ</sequence>
<dbReference type="PANTHER" id="PTHR30383:SF31">
    <property type="entry name" value="SGNH HYDROLASE-TYPE ESTERASE DOMAIN-CONTAINING PROTEIN-RELATED"/>
    <property type="match status" value="1"/>
</dbReference>
<comment type="caution">
    <text evidence="2">The sequence shown here is derived from an EMBL/GenBank/DDBJ whole genome shotgun (WGS) entry which is preliminary data.</text>
</comment>
<dbReference type="InterPro" id="IPR036514">
    <property type="entry name" value="SGNH_hydro_sf"/>
</dbReference>
<gene>
    <name evidence="2" type="ORF">PVAR5_7002</name>
</gene>
<dbReference type="InterPro" id="IPR013830">
    <property type="entry name" value="SGNH_hydro"/>
</dbReference>
<evidence type="ECO:0000313" key="2">
    <source>
        <dbReference type="EMBL" id="GAD98310.1"/>
    </source>
</evidence>
<dbReference type="OrthoDB" id="6123at2759"/>
<dbReference type="EMBL" id="BAUL01000239">
    <property type="protein sequence ID" value="GAD98310.1"/>
    <property type="molecule type" value="Genomic_DNA"/>
</dbReference>
<name>V5I4B1_BYSSN</name>
<keyword evidence="3" id="KW-1185">Reference proteome</keyword>
<dbReference type="eggNOG" id="ENOG502SIJX">
    <property type="taxonomic scope" value="Eukaryota"/>
</dbReference>
<dbReference type="AlphaFoldDB" id="V5I4B1"/>
<dbReference type="Gene3D" id="3.40.50.1110">
    <property type="entry name" value="SGNH hydrolase"/>
    <property type="match status" value="1"/>
</dbReference>